<accession>A0A8S1NVX7</accession>
<dbReference type="Proteomes" id="UP000692954">
    <property type="component" value="Unassembled WGS sequence"/>
</dbReference>
<keyword evidence="1" id="KW-0812">Transmembrane</keyword>
<feature type="transmembrane region" description="Helical" evidence="1">
    <location>
        <begin position="118"/>
        <end position="139"/>
    </location>
</feature>
<comment type="caution">
    <text evidence="2">The sequence shown here is derived from an EMBL/GenBank/DDBJ whole genome shotgun (WGS) entry which is preliminary data.</text>
</comment>
<feature type="transmembrane region" description="Helical" evidence="1">
    <location>
        <begin position="38"/>
        <end position="59"/>
    </location>
</feature>
<gene>
    <name evidence="2" type="ORF">PSON_ATCC_30995.1.T0610076</name>
</gene>
<evidence type="ECO:0000313" key="2">
    <source>
        <dbReference type="EMBL" id="CAD8093645.1"/>
    </source>
</evidence>
<feature type="transmembrane region" description="Helical" evidence="1">
    <location>
        <begin position="184"/>
        <end position="204"/>
    </location>
</feature>
<protein>
    <recommendedName>
        <fullName evidence="4">Transmembrane protein</fullName>
    </recommendedName>
</protein>
<feature type="transmembrane region" description="Helical" evidence="1">
    <location>
        <begin position="216"/>
        <end position="234"/>
    </location>
</feature>
<keyword evidence="3" id="KW-1185">Reference proteome</keyword>
<dbReference type="EMBL" id="CAJJDN010000061">
    <property type="protein sequence ID" value="CAD8093645.1"/>
    <property type="molecule type" value="Genomic_DNA"/>
</dbReference>
<evidence type="ECO:0008006" key="4">
    <source>
        <dbReference type="Google" id="ProtNLM"/>
    </source>
</evidence>
<organism evidence="2 3">
    <name type="scientific">Paramecium sonneborni</name>
    <dbReference type="NCBI Taxonomy" id="65129"/>
    <lineage>
        <taxon>Eukaryota</taxon>
        <taxon>Sar</taxon>
        <taxon>Alveolata</taxon>
        <taxon>Ciliophora</taxon>
        <taxon>Intramacronucleata</taxon>
        <taxon>Oligohymenophorea</taxon>
        <taxon>Peniculida</taxon>
        <taxon>Parameciidae</taxon>
        <taxon>Paramecium</taxon>
    </lineage>
</organism>
<name>A0A8S1NVX7_9CILI</name>
<sequence>MDKEIIQFQDKNQELESFSQKIRYTTLDKNNQNRMKELAIGIKIILIIQTLFIGIIFGLNIYLNIQFSWPYETFLSQALYIRIFFLTLTIIFIIRLLIYRLRNNIAQCNYQLYKQDIFIVIFIAAYLIFFISLSQISNIFDLQGEKLFNFYIYQVLLTLFIGYIYNLIYFSLAQDYIERKVQCSQAVIIIIEVIVYILVFIGFLSNQSDQSDQSDYFQRIVSILFLQGVITLYLHMQIHLLFKIINGKLELKPNQYFQGYLYIQITTFLVCFKD</sequence>
<feature type="transmembrane region" description="Helical" evidence="1">
    <location>
        <begin position="79"/>
        <end position="98"/>
    </location>
</feature>
<evidence type="ECO:0000256" key="1">
    <source>
        <dbReference type="SAM" id="Phobius"/>
    </source>
</evidence>
<evidence type="ECO:0000313" key="3">
    <source>
        <dbReference type="Proteomes" id="UP000692954"/>
    </source>
</evidence>
<dbReference type="OrthoDB" id="10602797at2759"/>
<proteinExistence type="predicted"/>
<reference evidence="2" key="1">
    <citation type="submission" date="2021-01" db="EMBL/GenBank/DDBJ databases">
        <authorList>
            <consortium name="Genoscope - CEA"/>
            <person name="William W."/>
        </authorList>
    </citation>
    <scope>NUCLEOTIDE SEQUENCE</scope>
</reference>
<dbReference type="AlphaFoldDB" id="A0A8S1NVX7"/>
<keyword evidence="1" id="KW-0472">Membrane</keyword>
<keyword evidence="1" id="KW-1133">Transmembrane helix</keyword>
<feature type="transmembrane region" description="Helical" evidence="1">
    <location>
        <begin position="151"/>
        <end position="172"/>
    </location>
</feature>